<feature type="transmembrane region" description="Helical" evidence="7">
    <location>
        <begin position="109"/>
        <end position="130"/>
    </location>
</feature>
<evidence type="ECO:0000256" key="6">
    <source>
        <dbReference type="ARBA" id="ARBA00023136"/>
    </source>
</evidence>
<sequence length="459" mass="46479">MGRPTAPARPRGVLVPLALAQFICGFAGTDLAVMITDVSDDLGTGAAGVRLVTTLYLLIMAALMIPGGKLVDRYGRKRCFTAGLSVYGVGAVLSALAPGLGVLVLGNSVLQGVGAALLIPPVYLLTTVLVTGTASRARAFGVVMAMAGIGAAAGPILGGLIAAGLGWRAAFAFQALVVAAIGIFTRRMRDPVPPDPSRRPDLLGAVLSTTGLVLLVLGILAADTDLRWSAVLIVLAISALAAFLAHERAAELAGGEPLVSTSLFRGKVSNIGLATQSLQWLILTGTLFVVPAYLRVTRGYAPIDIAAIFTAALAGLLISSLAAARLVRRFDRRGLIMAGFGVVTAGTVVLIVLAGSTLTAWAFASGLALIGLGLGAMLTPSVDVVRSAFGEPRQGEISGLSRCVATFGSSLGVAVAGTIFVAGLTGHTFAFAMLVLALAGALGLFAAAELPPGKPLARP</sequence>
<keyword evidence="10" id="KW-1185">Reference proteome</keyword>
<keyword evidence="2" id="KW-0813">Transport</keyword>
<dbReference type="Gene3D" id="1.20.1250.20">
    <property type="entry name" value="MFS general substrate transporter like domains"/>
    <property type="match status" value="1"/>
</dbReference>
<feature type="transmembrane region" description="Helical" evidence="7">
    <location>
        <begin position="300"/>
        <end position="323"/>
    </location>
</feature>
<dbReference type="EMBL" id="CP006850">
    <property type="protein sequence ID" value="AHH16919.1"/>
    <property type="molecule type" value="Genomic_DNA"/>
</dbReference>
<proteinExistence type="predicted"/>
<dbReference type="PANTHER" id="PTHR42718">
    <property type="entry name" value="MAJOR FACILITATOR SUPERFAMILY MULTIDRUG TRANSPORTER MFSC"/>
    <property type="match status" value="1"/>
</dbReference>
<keyword evidence="6 7" id="KW-0472">Membrane</keyword>
<feature type="transmembrane region" description="Helical" evidence="7">
    <location>
        <begin position="169"/>
        <end position="188"/>
    </location>
</feature>
<dbReference type="InterPro" id="IPR020846">
    <property type="entry name" value="MFS_dom"/>
</dbReference>
<dbReference type="SUPFAM" id="SSF103473">
    <property type="entry name" value="MFS general substrate transporter"/>
    <property type="match status" value="1"/>
</dbReference>
<dbReference type="PANTHER" id="PTHR42718:SF46">
    <property type="entry name" value="BLR6921 PROTEIN"/>
    <property type="match status" value="1"/>
</dbReference>
<keyword evidence="5 7" id="KW-1133">Transmembrane helix</keyword>
<dbReference type="GO" id="GO:0005886">
    <property type="term" value="C:plasma membrane"/>
    <property type="evidence" value="ECO:0007669"/>
    <property type="project" value="UniProtKB-SubCell"/>
</dbReference>
<feature type="domain" description="Major facilitator superfamily (MFS) profile" evidence="8">
    <location>
        <begin position="13"/>
        <end position="451"/>
    </location>
</feature>
<feature type="transmembrane region" description="Helical" evidence="7">
    <location>
        <begin position="271"/>
        <end position="294"/>
    </location>
</feature>
<dbReference type="Proteomes" id="UP000019150">
    <property type="component" value="Chromosome"/>
</dbReference>
<dbReference type="STRING" id="1415166.NONO_c21210"/>
<dbReference type="OrthoDB" id="5315310at2"/>
<comment type="subcellular location">
    <subcellularLocation>
        <location evidence="1">Cell membrane</location>
        <topology evidence="1">Multi-pass membrane protein</topology>
    </subcellularLocation>
</comment>
<feature type="transmembrane region" description="Helical" evidence="7">
    <location>
        <begin position="142"/>
        <end position="163"/>
    </location>
</feature>
<dbReference type="InterPro" id="IPR036259">
    <property type="entry name" value="MFS_trans_sf"/>
</dbReference>
<evidence type="ECO:0000256" key="4">
    <source>
        <dbReference type="ARBA" id="ARBA00022692"/>
    </source>
</evidence>
<protein>
    <submittedName>
        <fullName evidence="9">Major facilitator superfamily transporter</fullName>
    </submittedName>
</protein>
<dbReference type="PROSITE" id="PS00216">
    <property type="entry name" value="SUGAR_TRANSPORT_1"/>
    <property type="match status" value="1"/>
</dbReference>
<evidence type="ECO:0000259" key="8">
    <source>
        <dbReference type="PROSITE" id="PS50850"/>
    </source>
</evidence>
<keyword evidence="4 7" id="KW-0812">Transmembrane</keyword>
<dbReference type="KEGG" id="nno:NONO_c21210"/>
<feature type="transmembrane region" description="Helical" evidence="7">
    <location>
        <begin position="79"/>
        <end position="103"/>
    </location>
</feature>
<dbReference type="InterPro" id="IPR011701">
    <property type="entry name" value="MFS"/>
</dbReference>
<dbReference type="PROSITE" id="PS50850">
    <property type="entry name" value="MFS"/>
    <property type="match status" value="1"/>
</dbReference>
<feature type="transmembrane region" description="Helical" evidence="7">
    <location>
        <begin position="360"/>
        <end position="382"/>
    </location>
</feature>
<evidence type="ECO:0000256" key="5">
    <source>
        <dbReference type="ARBA" id="ARBA00022989"/>
    </source>
</evidence>
<dbReference type="AlphaFoldDB" id="W5TCM7"/>
<keyword evidence="3" id="KW-1003">Cell membrane</keyword>
<dbReference type="Pfam" id="PF07690">
    <property type="entry name" value="MFS_1"/>
    <property type="match status" value="1"/>
</dbReference>
<evidence type="ECO:0000256" key="1">
    <source>
        <dbReference type="ARBA" id="ARBA00004651"/>
    </source>
</evidence>
<gene>
    <name evidence="9" type="ORF">NONO_c21210</name>
</gene>
<evidence type="ECO:0000256" key="3">
    <source>
        <dbReference type="ARBA" id="ARBA00022475"/>
    </source>
</evidence>
<feature type="transmembrane region" description="Helical" evidence="7">
    <location>
        <begin position="12"/>
        <end position="35"/>
    </location>
</feature>
<organism evidence="9 10">
    <name type="scientific">Nocardia nova SH22a</name>
    <dbReference type="NCBI Taxonomy" id="1415166"/>
    <lineage>
        <taxon>Bacteria</taxon>
        <taxon>Bacillati</taxon>
        <taxon>Actinomycetota</taxon>
        <taxon>Actinomycetes</taxon>
        <taxon>Mycobacteriales</taxon>
        <taxon>Nocardiaceae</taxon>
        <taxon>Nocardia</taxon>
    </lineage>
</organism>
<feature type="transmembrane region" description="Helical" evidence="7">
    <location>
        <begin position="403"/>
        <end position="423"/>
    </location>
</feature>
<dbReference type="eggNOG" id="COG0477">
    <property type="taxonomic scope" value="Bacteria"/>
</dbReference>
<evidence type="ECO:0000313" key="9">
    <source>
        <dbReference type="EMBL" id="AHH16919.1"/>
    </source>
</evidence>
<feature type="transmembrane region" description="Helical" evidence="7">
    <location>
        <begin position="429"/>
        <end position="448"/>
    </location>
</feature>
<accession>W5TCM7</accession>
<dbReference type="GO" id="GO:0022857">
    <property type="term" value="F:transmembrane transporter activity"/>
    <property type="evidence" value="ECO:0007669"/>
    <property type="project" value="InterPro"/>
</dbReference>
<feature type="transmembrane region" description="Helical" evidence="7">
    <location>
        <begin position="335"/>
        <end position="354"/>
    </location>
</feature>
<dbReference type="PATRIC" id="fig|1415166.3.peg.2155"/>
<dbReference type="PRINTS" id="PR01036">
    <property type="entry name" value="TCRTETB"/>
</dbReference>
<dbReference type="HOGENOM" id="CLU_000960_28_2_11"/>
<evidence type="ECO:0000256" key="7">
    <source>
        <dbReference type="SAM" id="Phobius"/>
    </source>
</evidence>
<evidence type="ECO:0000256" key="2">
    <source>
        <dbReference type="ARBA" id="ARBA00022448"/>
    </source>
</evidence>
<dbReference type="RefSeq" id="WP_025348403.1">
    <property type="nucleotide sequence ID" value="NZ_CP006850.1"/>
</dbReference>
<feature type="transmembrane region" description="Helical" evidence="7">
    <location>
        <begin position="47"/>
        <end position="67"/>
    </location>
</feature>
<dbReference type="InterPro" id="IPR005829">
    <property type="entry name" value="Sugar_transporter_CS"/>
</dbReference>
<feature type="transmembrane region" description="Helical" evidence="7">
    <location>
        <begin position="228"/>
        <end position="245"/>
    </location>
</feature>
<dbReference type="Gene3D" id="1.20.1720.10">
    <property type="entry name" value="Multidrug resistance protein D"/>
    <property type="match status" value="1"/>
</dbReference>
<feature type="transmembrane region" description="Helical" evidence="7">
    <location>
        <begin position="200"/>
        <end position="222"/>
    </location>
</feature>
<evidence type="ECO:0000313" key="10">
    <source>
        <dbReference type="Proteomes" id="UP000019150"/>
    </source>
</evidence>
<reference evidence="9 10" key="1">
    <citation type="journal article" date="2014" name="Appl. Environ. Microbiol.">
        <title>Insights into the Microbial Degradation of Rubber and Gutta-Percha by Analysis of the Complete Genome of Nocardia nova SH22a.</title>
        <authorList>
            <person name="Luo Q."/>
            <person name="Hiessl S."/>
            <person name="Poehlein A."/>
            <person name="Daniel R."/>
            <person name="Steinbuchel A."/>
        </authorList>
    </citation>
    <scope>NUCLEOTIDE SEQUENCE [LARGE SCALE GENOMIC DNA]</scope>
    <source>
        <strain evidence="9">SH22a</strain>
    </source>
</reference>
<name>W5TCM7_9NOCA</name>